<evidence type="ECO:0008006" key="5">
    <source>
        <dbReference type="Google" id="ProtNLM"/>
    </source>
</evidence>
<name>A0A0L0FFY7_9EUKA</name>
<reference evidence="3 4" key="1">
    <citation type="submission" date="2011-02" db="EMBL/GenBank/DDBJ databases">
        <title>The Genome Sequence of Sphaeroforma arctica JP610.</title>
        <authorList>
            <consortium name="The Broad Institute Genome Sequencing Platform"/>
            <person name="Russ C."/>
            <person name="Cuomo C."/>
            <person name="Young S.K."/>
            <person name="Zeng Q."/>
            <person name="Gargeya S."/>
            <person name="Alvarado L."/>
            <person name="Berlin A."/>
            <person name="Chapman S.B."/>
            <person name="Chen Z."/>
            <person name="Freedman E."/>
            <person name="Gellesch M."/>
            <person name="Goldberg J."/>
            <person name="Griggs A."/>
            <person name="Gujja S."/>
            <person name="Heilman E."/>
            <person name="Heiman D."/>
            <person name="Howarth C."/>
            <person name="Mehta T."/>
            <person name="Neiman D."/>
            <person name="Pearson M."/>
            <person name="Roberts A."/>
            <person name="Saif S."/>
            <person name="Shea T."/>
            <person name="Shenoy N."/>
            <person name="Sisk P."/>
            <person name="Stolte C."/>
            <person name="Sykes S."/>
            <person name="White J."/>
            <person name="Yandava C."/>
            <person name="Burger G."/>
            <person name="Gray M.W."/>
            <person name="Holland P.W.H."/>
            <person name="King N."/>
            <person name="Lang F.B.F."/>
            <person name="Roger A.J."/>
            <person name="Ruiz-Trillo I."/>
            <person name="Haas B."/>
            <person name="Nusbaum C."/>
            <person name="Birren B."/>
        </authorList>
    </citation>
    <scope>NUCLEOTIDE SEQUENCE [LARGE SCALE GENOMIC DNA]</scope>
    <source>
        <strain evidence="3 4">JP610</strain>
    </source>
</reference>
<feature type="compositionally biased region" description="Basic and acidic residues" evidence="1">
    <location>
        <begin position="353"/>
        <end position="362"/>
    </location>
</feature>
<feature type="region of interest" description="Disordered" evidence="1">
    <location>
        <begin position="247"/>
        <end position="371"/>
    </location>
</feature>
<dbReference type="SUPFAM" id="SSF50156">
    <property type="entry name" value="PDZ domain-like"/>
    <property type="match status" value="1"/>
</dbReference>
<feature type="region of interest" description="Disordered" evidence="1">
    <location>
        <begin position="60"/>
        <end position="90"/>
    </location>
</feature>
<feature type="compositionally biased region" description="Polar residues" evidence="1">
    <location>
        <begin position="340"/>
        <end position="352"/>
    </location>
</feature>
<evidence type="ECO:0000256" key="2">
    <source>
        <dbReference type="SAM" id="SignalP"/>
    </source>
</evidence>
<feature type="compositionally biased region" description="Polar residues" evidence="1">
    <location>
        <begin position="267"/>
        <end position="276"/>
    </location>
</feature>
<sequence>MFILPFLLLHLSILYTQIDNQPFFKNCYLPLNDLWTVPPQNPHNKAVHGLHNVAAVREHAEASGNKANEEHADARLEKKHDPSTTGVDGHEEPDLFAQTLLDIGFECKGDRTISRVVTNSPAFKHQLVVGNVIVQLNDASTSSIEGDRFFIMLKHCLLEERIHIVHCHVTVAREMARGLRIMLEFYKRHKSINEYVNETLALDSLHPYNLAACDDPALNQVSTIEHDVTKLEAKLKKAHFKLQSRLKPAASNSSLNVSKHPSGAVTAPNSPSNTPRGSYALPDNSSDPAIAESQLPPHIQRVTATRSAGPTRRASGSDARWSLSWTHRTTSVQEDAKSQARGSQTHDLQSTRAESKSPETHHRVWSRFFRH</sequence>
<evidence type="ECO:0000313" key="3">
    <source>
        <dbReference type="EMBL" id="KNC75386.1"/>
    </source>
</evidence>
<feature type="compositionally biased region" description="Polar residues" evidence="1">
    <location>
        <begin position="323"/>
        <end position="333"/>
    </location>
</feature>
<protein>
    <recommendedName>
        <fullName evidence="5">PDZ domain-containing protein</fullName>
    </recommendedName>
</protein>
<accession>A0A0L0FFY7</accession>
<dbReference type="Proteomes" id="UP000054560">
    <property type="component" value="Unassembled WGS sequence"/>
</dbReference>
<organism evidence="3 4">
    <name type="scientific">Sphaeroforma arctica JP610</name>
    <dbReference type="NCBI Taxonomy" id="667725"/>
    <lineage>
        <taxon>Eukaryota</taxon>
        <taxon>Ichthyosporea</taxon>
        <taxon>Ichthyophonida</taxon>
        <taxon>Sphaeroforma</taxon>
    </lineage>
</organism>
<dbReference type="EMBL" id="KQ243657">
    <property type="protein sequence ID" value="KNC75386.1"/>
    <property type="molecule type" value="Genomic_DNA"/>
</dbReference>
<feature type="signal peptide" evidence="2">
    <location>
        <begin position="1"/>
        <end position="20"/>
    </location>
</feature>
<evidence type="ECO:0000313" key="4">
    <source>
        <dbReference type="Proteomes" id="UP000054560"/>
    </source>
</evidence>
<keyword evidence="4" id="KW-1185">Reference proteome</keyword>
<dbReference type="GeneID" id="25912592"/>
<gene>
    <name evidence="3" type="ORF">SARC_12088</name>
</gene>
<dbReference type="RefSeq" id="XP_014149288.1">
    <property type="nucleotide sequence ID" value="XM_014293813.1"/>
</dbReference>
<feature type="chain" id="PRO_5005538547" description="PDZ domain-containing protein" evidence="2">
    <location>
        <begin position="21"/>
        <end position="371"/>
    </location>
</feature>
<dbReference type="AlphaFoldDB" id="A0A0L0FFY7"/>
<proteinExistence type="predicted"/>
<evidence type="ECO:0000256" key="1">
    <source>
        <dbReference type="SAM" id="MobiDB-lite"/>
    </source>
</evidence>
<dbReference type="InterPro" id="IPR036034">
    <property type="entry name" value="PDZ_sf"/>
</dbReference>
<keyword evidence="2" id="KW-0732">Signal</keyword>
<feature type="compositionally biased region" description="Polar residues" evidence="1">
    <location>
        <begin position="250"/>
        <end position="259"/>
    </location>
</feature>